<evidence type="ECO:0000313" key="2">
    <source>
        <dbReference type="EMBL" id="MFD0884543.1"/>
    </source>
</evidence>
<sequence length="259" mass="28169">MIDTLFAALQRVREHHVFRNPSGALERQADGALRSRRRPKPRLEEHLSNPPARAGGDSGPMTVPDGTTESSILALDDGDVYVCQGRHPRAPALVLPDRSLRVLHPPAPGRRDQCQEKIHGLRLGRLAADGLPARTDADVHAERWKVHPAAEEIVSCLIGRIRLCLRPEPAGRQEEEVRPVAGTAAVVPRGLWHHIELDVPGNIMAVTLPRGGRLEMRTGTWKPRPARSRPAPSSTAALSSTSGSATGRVVTRSTKTGER</sequence>
<dbReference type="Proteomes" id="UP001597024">
    <property type="component" value="Unassembled WGS sequence"/>
</dbReference>
<evidence type="ECO:0000256" key="1">
    <source>
        <dbReference type="SAM" id="MobiDB-lite"/>
    </source>
</evidence>
<organism evidence="2 3">
    <name type="scientific">Streptosporangium algeriense</name>
    <dbReference type="NCBI Taxonomy" id="1682748"/>
    <lineage>
        <taxon>Bacteria</taxon>
        <taxon>Bacillati</taxon>
        <taxon>Actinomycetota</taxon>
        <taxon>Actinomycetes</taxon>
        <taxon>Streptosporangiales</taxon>
        <taxon>Streptosporangiaceae</taxon>
        <taxon>Streptosporangium</taxon>
    </lineage>
</organism>
<dbReference type="Gene3D" id="2.60.120.10">
    <property type="entry name" value="Jelly Rolls"/>
    <property type="match status" value="1"/>
</dbReference>
<dbReference type="EMBL" id="JBHTHX010000184">
    <property type="protein sequence ID" value="MFD0884543.1"/>
    <property type="molecule type" value="Genomic_DNA"/>
</dbReference>
<accession>A0ABW3DPH1</accession>
<protein>
    <submittedName>
        <fullName evidence="2">Uncharacterized protein</fullName>
    </submittedName>
</protein>
<reference evidence="3" key="1">
    <citation type="journal article" date="2019" name="Int. J. Syst. Evol. Microbiol.">
        <title>The Global Catalogue of Microorganisms (GCM) 10K type strain sequencing project: providing services to taxonomists for standard genome sequencing and annotation.</title>
        <authorList>
            <consortium name="The Broad Institute Genomics Platform"/>
            <consortium name="The Broad Institute Genome Sequencing Center for Infectious Disease"/>
            <person name="Wu L."/>
            <person name="Ma J."/>
        </authorList>
    </citation>
    <scope>NUCLEOTIDE SEQUENCE [LARGE SCALE GENOMIC DNA]</scope>
    <source>
        <strain evidence="3">CCUG 62974</strain>
    </source>
</reference>
<dbReference type="SUPFAM" id="SSF51182">
    <property type="entry name" value="RmlC-like cupins"/>
    <property type="match status" value="1"/>
</dbReference>
<feature type="region of interest" description="Disordered" evidence="1">
    <location>
        <begin position="20"/>
        <end position="69"/>
    </location>
</feature>
<feature type="region of interest" description="Disordered" evidence="1">
    <location>
        <begin position="215"/>
        <end position="259"/>
    </location>
</feature>
<dbReference type="InterPro" id="IPR014710">
    <property type="entry name" value="RmlC-like_jellyroll"/>
</dbReference>
<name>A0ABW3DPH1_9ACTN</name>
<comment type="caution">
    <text evidence="2">The sequence shown here is derived from an EMBL/GenBank/DDBJ whole genome shotgun (WGS) entry which is preliminary data.</text>
</comment>
<feature type="compositionally biased region" description="Low complexity" evidence="1">
    <location>
        <begin position="228"/>
        <end position="248"/>
    </location>
</feature>
<gene>
    <name evidence="2" type="ORF">ACFQ08_08245</name>
</gene>
<keyword evidence="3" id="KW-1185">Reference proteome</keyword>
<proteinExistence type="predicted"/>
<evidence type="ECO:0000313" key="3">
    <source>
        <dbReference type="Proteomes" id="UP001597024"/>
    </source>
</evidence>
<dbReference type="InterPro" id="IPR011051">
    <property type="entry name" value="RmlC_Cupin_sf"/>
</dbReference>